<organism evidence="2 3">
    <name type="scientific">Segatella buccae ATCC 33574</name>
    <dbReference type="NCBI Taxonomy" id="873513"/>
    <lineage>
        <taxon>Bacteria</taxon>
        <taxon>Pseudomonadati</taxon>
        <taxon>Bacteroidota</taxon>
        <taxon>Bacteroidia</taxon>
        <taxon>Bacteroidales</taxon>
        <taxon>Prevotellaceae</taxon>
        <taxon>Segatella</taxon>
    </lineage>
</organism>
<evidence type="ECO:0000313" key="3">
    <source>
        <dbReference type="Proteomes" id="UP000003112"/>
    </source>
</evidence>
<evidence type="ECO:0008006" key="4">
    <source>
        <dbReference type="Google" id="ProtNLM"/>
    </source>
</evidence>
<gene>
    <name evidence="2" type="ORF">HMPREF6485_2738</name>
</gene>
<evidence type="ECO:0000256" key="1">
    <source>
        <dbReference type="SAM" id="SignalP"/>
    </source>
</evidence>
<dbReference type="GeneID" id="93537345"/>
<dbReference type="EMBL" id="AEPD01000049">
    <property type="protein sequence ID" value="EFU29412.1"/>
    <property type="molecule type" value="Genomic_DNA"/>
</dbReference>
<reference evidence="2 3" key="1">
    <citation type="submission" date="2010-10" db="EMBL/GenBank/DDBJ databases">
        <authorList>
            <person name="Muzny D."/>
            <person name="Qin X."/>
            <person name="Deng J."/>
            <person name="Jiang H."/>
            <person name="Liu Y."/>
            <person name="Qu J."/>
            <person name="Song X.-Z."/>
            <person name="Zhang L."/>
            <person name="Thornton R."/>
            <person name="Coyle M."/>
            <person name="Francisco L."/>
            <person name="Jackson L."/>
            <person name="Javaid M."/>
            <person name="Korchina V."/>
            <person name="Kovar C."/>
            <person name="Mata R."/>
            <person name="Mathew T."/>
            <person name="Ngo R."/>
            <person name="Nguyen L."/>
            <person name="Nguyen N."/>
            <person name="Okwuonu G."/>
            <person name="Ongeri F."/>
            <person name="Pham C."/>
            <person name="Simmons D."/>
            <person name="Wilczek-Boney K."/>
            <person name="Hale W."/>
            <person name="Jakkamsetti A."/>
            <person name="Pham P."/>
            <person name="Ruth R."/>
            <person name="San Lucas F."/>
            <person name="Warren J."/>
            <person name="Zhang J."/>
            <person name="Zhao Z."/>
            <person name="Zhou C."/>
            <person name="Zhu D."/>
            <person name="Lee S."/>
            <person name="Bess C."/>
            <person name="Blankenburg K."/>
            <person name="Forbes L."/>
            <person name="Fu Q."/>
            <person name="Gubbala S."/>
            <person name="Hirani K."/>
            <person name="Jayaseelan J.C."/>
            <person name="Lara F."/>
            <person name="Munidasa M."/>
            <person name="Palculict T."/>
            <person name="Patil S."/>
            <person name="Pu L.-L."/>
            <person name="Saada N."/>
            <person name="Tang L."/>
            <person name="Weissenberger G."/>
            <person name="Zhu Y."/>
            <person name="Hemphill L."/>
            <person name="Shang Y."/>
            <person name="Youmans B."/>
            <person name="Ayvaz T."/>
            <person name="Ross M."/>
            <person name="Santibanez J."/>
            <person name="Aqrawi P."/>
            <person name="Gross S."/>
            <person name="Joshi V."/>
            <person name="Fowler G."/>
            <person name="Nazareth L."/>
            <person name="Reid J."/>
            <person name="Worley K."/>
            <person name="Petrosino J."/>
            <person name="Highlander S."/>
            <person name="Gibbs R."/>
        </authorList>
    </citation>
    <scope>NUCLEOTIDE SEQUENCE [LARGE SCALE GENOMIC DNA]</scope>
    <source>
        <strain evidence="2 3">ATCC 33574</strain>
    </source>
</reference>
<feature type="chain" id="PRO_5003207243" description="Lipocalin-like domain-containing protein" evidence="1">
    <location>
        <begin position="20"/>
        <end position="198"/>
    </location>
</feature>
<protein>
    <recommendedName>
        <fullName evidence="4">Lipocalin-like domain-containing protein</fullName>
    </recommendedName>
</protein>
<dbReference type="RefSeq" id="WP_004346914.1">
    <property type="nucleotide sequence ID" value="NZ_GL586311.1"/>
</dbReference>
<accession>E6KAV2</accession>
<comment type="caution">
    <text evidence="2">The sequence shown here is derived from an EMBL/GenBank/DDBJ whole genome shotgun (WGS) entry which is preliminary data.</text>
</comment>
<sequence>MKRFVFGMLLSAFIVAASAQSPTSPINGKYNCNRYQGFTLPVKETGVKYPSTLTIAVDEGAETASLTIGGLKIGIYELTDVTLKNLRVERDADGYRLRQTAPESLDVPFKGSGLVANMQFALTDCKIALPSRQLTSRLTATFNGNPVYMLFKSKSTETGISNVKTTARGTGIAYDLQGRRVTDSYRGIVIVDGVKRVR</sequence>
<name>E6KAV2_9BACT</name>
<keyword evidence="3" id="KW-1185">Reference proteome</keyword>
<dbReference type="HOGENOM" id="CLU_1377068_0_0_10"/>
<keyword evidence="1" id="KW-0732">Signal</keyword>
<proteinExistence type="predicted"/>
<feature type="signal peptide" evidence="1">
    <location>
        <begin position="1"/>
        <end position="19"/>
    </location>
</feature>
<dbReference type="Proteomes" id="UP000003112">
    <property type="component" value="Unassembled WGS sequence"/>
</dbReference>
<dbReference type="AlphaFoldDB" id="E6KAV2"/>
<evidence type="ECO:0000313" key="2">
    <source>
        <dbReference type="EMBL" id="EFU29412.1"/>
    </source>
</evidence>